<evidence type="ECO:0000313" key="15">
    <source>
        <dbReference type="Proteomes" id="UP000244384"/>
    </source>
</evidence>
<evidence type="ECO:0000256" key="1">
    <source>
        <dbReference type="ARBA" id="ARBA00000098"/>
    </source>
</evidence>
<dbReference type="PRINTS" id="PR00756">
    <property type="entry name" value="ALADIPTASE"/>
</dbReference>
<dbReference type="InterPro" id="IPR001930">
    <property type="entry name" value="Peptidase_M1"/>
</dbReference>
<keyword evidence="7" id="KW-0645">Protease</keyword>
<reference evidence="15" key="1">
    <citation type="submission" date="2018-01" db="EMBL/GenBank/DDBJ databases">
        <authorList>
            <person name="Li J."/>
        </authorList>
    </citation>
    <scope>NUCLEOTIDE SEQUENCE [LARGE SCALE GENOMIC DNA]</scope>
    <source>
        <strain evidence="15">592</strain>
    </source>
</reference>
<sequence>MTLRAPHIGRLLAMSLVSGTLVATAGAGTAFAAEPVAGGLSAGDSLFPRQGNSGYDALHYDIDLTVDFAVSPTNNALATTTFRAATTTVTARTTDDPLSSYAFDFQGSVGDLDASTLNVDSVTVDGAPATFTRIENTTVNDATTDEHKLVVTPARPVSGEFTTVVKYHGTPVRHTDTDGSYEGWNNTTDGATFVNQPVGSMTAFPNNNTPRDKATYTITVDAPSRLGTSAQAATANPGLRDAAVVSNGELKSRTRSEDGTRTTWSWEQTKQMASELSLISVGRYDMYESDIALASGRTIKEWSFIDPAISVSNQNTTQATRAQLKQILDHLESRYGPYPGNSTGLVTDVVPSAINYALETQDRSFFPTSASRGTTIHEVMHQWFGDNVSPVDWNDIWLNEGPATYAEVQLPYEAAGSSTTSTESSYFTSWNGTNASSSLWKVPVAKMARADQLFGSPTYTRGAMTLEALRTAIGARDFAQVMEQWQSRFGGRSKTTADFIALAEEISGRDLAAFFDSWVYTTGKPAWPSKFDLSLTGPDAPAGADDTTSYTLTSRNTGRVPQTGSVVTVDLGDVLDDATLGELPAGTTVDGTTLTWTVPTTAVGATSTVSIPLTIASDATGATLKASARANTLGGTCVDCVSTLVVGAPPVAPSALPTVTGTPVVGEPLTAETAGWASGTTFTYQWLVDGSPVSGATKAGFTPDVTSAGLAVSVRVTGSKGSATPVTRTSEPTTAVARATQTGSVPTITGAPRIGAKLVAEVGSWEPGTFFTYQWATGGTNVSAANGGTGPTFTPSLAAQIGQTVTVTVTGTKGGFSSTARTSAATGAIATGAFGDVPRPTVSGTPRALAPVTADPGAWDTGTAFTYQWAVGGEDVSGATTAGFTPSLEQVGSPLTVTVTGTKAGYAEPASRTSEPVTIAPAEQTATPKPTIAGIAKVGVELTGDTGTWDEGVSLTYQWFVGDEAVEGATGLTYTPAASAAGERITFAVTGTKSGYAPATRTSEPTDEVVGGDLASTPAPTISGTAKIGAPLTAEAGEWDEGVTFSYQWLADDRPIEGATGRTYVPTVADLGAAIAVTVTGSKPGYEATTRTSEATGAVVEGDLVKAPRPTVSGSVAVGKKVTARAGTWDDGVKLSYQWLLNGTAIRGATSPTYTIRVGDRGRTLSVVVVGSRTGYTDAARISSGHRVALGTQAHRPRPAIKGTPKVGRTLTVKKATYDAGVKLSYKWYADGHRVGSNKPTLKLKKAYRGDRVTVRVVAKKTGYVTWGSTSKKTGKIAK</sequence>
<accession>A0A2S0WKJ2</accession>
<dbReference type="Pfam" id="PF01433">
    <property type="entry name" value="Peptidase_M1"/>
    <property type="match status" value="1"/>
</dbReference>
<evidence type="ECO:0000313" key="14">
    <source>
        <dbReference type="EMBL" id="AWB91817.1"/>
    </source>
</evidence>
<evidence type="ECO:0000256" key="5">
    <source>
        <dbReference type="ARBA" id="ARBA00015611"/>
    </source>
</evidence>
<evidence type="ECO:0000256" key="12">
    <source>
        <dbReference type="ARBA" id="ARBA00029811"/>
    </source>
</evidence>
<evidence type="ECO:0000256" key="13">
    <source>
        <dbReference type="ARBA" id="ARBA00031533"/>
    </source>
</evidence>
<evidence type="ECO:0000256" key="11">
    <source>
        <dbReference type="ARBA" id="ARBA00023049"/>
    </source>
</evidence>
<evidence type="ECO:0000256" key="2">
    <source>
        <dbReference type="ARBA" id="ARBA00001947"/>
    </source>
</evidence>
<keyword evidence="15" id="KW-1185">Reference proteome</keyword>
<evidence type="ECO:0000256" key="6">
    <source>
        <dbReference type="ARBA" id="ARBA00022438"/>
    </source>
</evidence>
<dbReference type="CDD" id="cd09603">
    <property type="entry name" value="M1_APN_like"/>
    <property type="match status" value="1"/>
</dbReference>
<proteinExistence type="inferred from homology"/>
<dbReference type="PANTHER" id="PTHR11533">
    <property type="entry name" value="PROTEASE M1 ZINC METALLOPROTEASE"/>
    <property type="match status" value="1"/>
</dbReference>
<accession>A0A5F2ESR8</accession>
<dbReference type="AlphaFoldDB" id="A0A2S0WKJ2"/>
<keyword evidence="11" id="KW-0482">Metalloprotease</keyword>
<protein>
    <recommendedName>
        <fullName evidence="5">Aminopeptidase N</fullName>
        <ecNumber evidence="4">3.4.11.2</ecNumber>
    </recommendedName>
    <alternativeName>
        <fullName evidence="12">Alanine aminopeptidase</fullName>
    </alternativeName>
    <alternativeName>
        <fullName evidence="13">Lysyl aminopeptidase</fullName>
    </alternativeName>
</protein>
<dbReference type="PANTHER" id="PTHR11533:SF174">
    <property type="entry name" value="PUROMYCIN-SENSITIVE AMINOPEPTIDASE-RELATED"/>
    <property type="match status" value="1"/>
</dbReference>
<keyword evidence="9" id="KW-0378">Hydrolase</keyword>
<dbReference type="GO" id="GO:0005737">
    <property type="term" value="C:cytoplasm"/>
    <property type="evidence" value="ECO:0007669"/>
    <property type="project" value="TreeGrafter"/>
</dbReference>
<comment type="cofactor">
    <cofactor evidence="2">
        <name>Zn(2+)</name>
        <dbReference type="ChEBI" id="CHEBI:29105"/>
    </cofactor>
</comment>
<dbReference type="GO" id="GO:0043171">
    <property type="term" value="P:peptide catabolic process"/>
    <property type="evidence" value="ECO:0007669"/>
    <property type="project" value="TreeGrafter"/>
</dbReference>
<dbReference type="GO" id="GO:0070006">
    <property type="term" value="F:metalloaminopeptidase activity"/>
    <property type="evidence" value="ECO:0007669"/>
    <property type="project" value="TreeGrafter"/>
</dbReference>
<evidence type="ECO:0000256" key="3">
    <source>
        <dbReference type="ARBA" id="ARBA00010136"/>
    </source>
</evidence>
<evidence type="ECO:0000256" key="10">
    <source>
        <dbReference type="ARBA" id="ARBA00022833"/>
    </source>
</evidence>
<gene>
    <name evidence="14" type="ORF">C3E78_06125</name>
</gene>
<evidence type="ECO:0000256" key="9">
    <source>
        <dbReference type="ARBA" id="ARBA00022801"/>
    </source>
</evidence>
<dbReference type="GO" id="GO:0016020">
    <property type="term" value="C:membrane"/>
    <property type="evidence" value="ECO:0007669"/>
    <property type="project" value="TreeGrafter"/>
</dbReference>
<dbReference type="GO" id="GO:0005615">
    <property type="term" value="C:extracellular space"/>
    <property type="evidence" value="ECO:0007669"/>
    <property type="project" value="TreeGrafter"/>
</dbReference>
<name>A0A2S0WKJ2_9ACTN</name>
<dbReference type="KEGG" id="aez:C3E78_06125"/>
<evidence type="ECO:0000256" key="8">
    <source>
        <dbReference type="ARBA" id="ARBA00022723"/>
    </source>
</evidence>
<dbReference type="InterPro" id="IPR042097">
    <property type="entry name" value="Aminopeptidase_N-like_N_sf"/>
</dbReference>
<dbReference type="InterPro" id="IPR050344">
    <property type="entry name" value="Peptidase_M1_aminopeptidases"/>
</dbReference>
<dbReference type="GO" id="GO:0042277">
    <property type="term" value="F:peptide binding"/>
    <property type="evidence" value="ECO:0007669"/>
    <property type="project" value="TreeGrafter"/>
</dbReference>
<dbReference type="Gene3D" id="1.10.390.10">
    <property type="entry name" value="Neutral Protease Domain 2"/>
    <property type="match status" value="1"/>
</dbReference>
<dbReference type="SUPFAM" id="SSF63737">
    <property type="entry name" value="Leukotriene A4 hydrolase N-terminal domain"/>
    <property type="match status" value="1"/>
</dbReference>
<dbReference type="Gene3D" id="2.60.40.2700">
    <property type="match status" value="7"/>
</dbReference>
<dbReference type="SUPFAM" id="SSF55486">
    <property type="entry name" value="Metalloproteases ('zincins'), catalytic domain"/>
    <property type="match status" value="1"/>
</dbReference>
<organism evidence="14 15">
    <name type="scientific">Aeromicrobium chenweiae</name>
    <dbReference type="NCBI Taxonomy" id="2079793"/>
    <lineage>
        <taxon>Bacteria</taxon>
        <taxon>Bacillati</taxon>
        <taxon>Actinomycetota</taxon>
        <taxon>Actinomycetes</taxon>
        <taxon>Propionibacteriales</taxon>
        <taxon>Nocardioidaceae</taxon>
        <taxon>Aeromicrobium</taxon>
    </lineage>
</organism>
<evidence type="ECO:0000256" key="4">
    <source>
        <dbReference type="ARBA" id="ARBA00012564"/>
    </source>
</evidence>
<dbReference type="Gene3D" id="2.60.40.1730">
    <property type="entry name" value="tricorn interacting facor f3 domain"/>
    <property type="match status" value="1"/>
</dbReference>
<keyword evidence="8" id="KW-0479">Metal-binding</keyword>
<dbReference type="GO" id="GO:0008270">
    <property type="term" value="F:zinc ion binding"/>
    <property type="evidence" value="ECO:0007669"/>
    <property type="project" value="InterPro"/>
</dbReference>
<evidence type="ECO:0000256" key="7">
    <source>
        <dbReference type="ARBA" id="ARBA00022670"/>
    </source>
</evidence>
<dbReference type="GO" id="GO:0016285">
    <property type="term" value="F:alanyl aminopeptidase activity"/>
    <property type="evidence" value="ECO:0007669"/>
    <property type="project" value="UniProtKB-EC"/>
</dbReference>
<dbReference type="Proteomes" id="UP000244384">
    <property type="component" value="Chromosome"/>
</dbReference>
<comment type="similarity">
    <text evidence="3">Belongs to the peptidase M1 family.</text>
</comment>
<keyword evidence="10" id="KW-0862">Zinc</keyword>
<comment type="catalytic activity">
    <reaction evidence="1">
        <text>Release of an N-terminal amino acid, Xaa-|-Yaa- from a peptide, amide or arylamide. Xaa is preferably Ala, but may be most amino acids including Pro (slow action). When a terminal hydrophobic residue is followed by a prolyl residue, the two may be released as an intact Xaa-Pro dipeptide.</text>
        <dbReference type="EC" id="3.4.11.2"/>
    </reaction>
</comment>
<dbReference type="GO" id="GO:0006508">
    <property type="term" value="P:proteolysis"/>
    <property type="evidence" value="ECO:0007669"/>
    <property type="project" value="UniProtKB-KW"/>
</dbReference>
<dbReference type="EC" id="3.4.11.2" evidence="4"/>
<keyword evidence="6" id="KW-0031">Aminopeptidase</keyword>
<dbReference type="InterPro" id="IPR027268">
    <property type="entry name" value="Peptidase_M4/M1_CTD_sf"/>
</dbReference>
<dbReference type="EMBL" id="CP026952">
    <property type="protein sequence ID" value="AWB91817.1"/>
    <property type="molecule type" value="Genomic_DNA"/>
</dbReference>
<dbReference type="InterPro" id="IPR014782">
    <property type="entry name" value="Peptidase_M1_dom"/>
</dbReference>